<feature type="chain" id="PRO_5012522158" description="High-affinity zinc uptake system protein ZnuA" evidence="6">
    <location>
        <begin position="20"/>
        <end position="306"/>
    </location>
</feature>
<dbReference type="RefSeq" id="WP_073143408.1">
    <property type="nucleotide sequence ID" value="NZ_FQUV01000004.1"/>
</dbReference>
<comment type="similarity">
    <text evidence="1">Belongs to the bacterial solute-binding protein 9 family.</text>
</comment>
<evidence type="ECO:0000256" key="2">
    <source>
        <dbReference type="ARBA" id="ARBA00015915"/>
    </source>
</evidence>
<name>A0A1M4ZIT7_9RHOB</name>
<reference evidence="8" key="1">
    <citation type="submission" date="2016-11" db="EMBL/GenBank/DDBJ databases">
        <authorList>
            <person name="Varghese N."/>
            <person name="Submissions S."/>
        </authorList>
    </citation>
    <scope>NUCLEOTIDE SEQUENCE [LARGE SCALE GENOMIC DNA]</scope>
    <source>
        <strain evidence="8">DSM 100566</strain>
    </source>
</reference>
<keyword evidence="4 6" id="KW-0732">Signal</keyword>
<evidence type="ECO:0000256" key="3">
    <source>
        <dbReference type="ARBA" id="ARBA00022448"/>
    </source>
</evidence>
<proteinExistence type="inferred from homology"/>
<dbReference type="OrthoDB" id="7346865at2"/>
<dbReference type="Pfam" id="PF01297">
    <property type="entry name" value="ZnuA"/>
    <property type="match status" value="1"/>
</dbReference>
<keyword evidence="5" id="KW-0864">Zinc transport</keyword>
<dbReference type="SUPFAM" id="SSF53807">
    <property type="entry name" value="Helical backbone' metal receptor"/>
    <property type="match status" value="1"/>
</dbReference>
<evidence type="ECO:0000256" key="5">
    <source>
        <dbReference type="ARBA" id="ARBA00022906"/>
    </source>
</evidence>
<gene>
    <name evidence="7" type="ORF">SAMN05444273_104201</name>
</gene>
<keyword evidence="5" id="KW-0862">Zinc</keyword>
<protein>
    <recommendedName>
        <fullName evidence="2">High-affinity zinc uptake system protein ZnuA</fullName>
    </recommendedName>
</protein>
<evidence type="ECO:0000256" key="4">
    <source>
        <dbReference type="ARBA" id="ARBA00022729"/>
    </source>
</evidence>
<dbReference type="InterPro" id="IPR006127">
    <property type="entry name" value="ZnuA-like"/>
</dbReference>
<feature type="signal peptide" evidence="6">
    <location>
        <begin position="1"/>
        <end position="19"/>
    </location>
</feature>
<sequence>MLRPALASLLLSLPQVALAETPRVVTDIAPIHSLVAQVMGDLGTPELLVTANASPHSFSLRPSQAGALEQAQAVFWVGDGLTPWLEPLLDRLAPNAKNIEFLHRSETETLAFRTDAAFEADGHDHGDHDGHDDHDDHSDVDPHAWLNPDNAAAWLAIIASELSVLDPENADTYAANAQRAEADLHASTVEIERILAPAKGKTFIVFHDAFHYFEARFDVEASAAISLGDATAPGPARVERIQELVREKGVSCAFSEPQFSEGLVATVLDGTDARVAVLDPLGSTLPIGPSLYTEMLLGMAKAIAGC</sequence>
<evidence type="ECO:0000256" key="1">
    <source>
        <dbReference type="ARBA" id="ARBA00011028"/>
    </source>
</evidence>
<evidence type="ECO:0000313" key="7">
    <source>
        <dbReference type="EMBL" id="SHF17944.1"/>
    </source>
</evidence>
<dbReference type="AlphaFoldDB" id="A0A1M4ZIT7"/>
<keyword evidence="5" id="KW-0406">Ion transport</keyword>
<dbReference type="Proteomes" id="UP000184144">
    <property type="component" value="Unassembled WGS sequence"/>
</dbReference>
<keyword evidence="3" id="KW-0813">Transport</keyword>
<dbReference type="GO" id="GO:0006829">
    <property type="term" value="P:zinc ion transport"/>
    <property type="evidence" value="ECO:0007669"/>
    <property type="project" value="UniProtKB-KW"/>
</dbReference>
<dbReference type="PANTHER" id="PTHR42953:SF3">
    <property type="entry name" value="HIGH-AFFINITY ZINC UPTAKE SYSTEM PROTEIN ZNUA"/>
    <property type="match status" value="1"/>
</dbReference>
<dbReference type="PANTHER" id="PTHR42953">
    <property type="entry name" value="HIGH-AFFINITY ZINC UPTAKE SYSTEM PROTEIN ZNUA-RELATED"/>
    <property type="match status" value="1"/>
</dbReference>
<dbReference type="EMBL" id="FQUV01000004">
    <property type="protein sequence ID" value="SHF17944.1"/>
    <property type="molecule type" value="Genomic_DNA"/>
</dbReference>
<dbReference type="InterPro" id="IPR050492">
    <property type="entry name" value="Bact_metal-bind_prot9"/>
</dbReference>
<accession>A0A1M4ZIT7</accession>
<organism evidence="7 8">
    <name type="scientific">Litoreibacter ascidiaceicola</name>
    <dbReference type="NCBI Taxonomy" id="1486859"/>
    <lineage>
        <taxon>Bacteria</taxon>
        <taxon>Pseudomonadati</taxon>
        <taxon>Pseudomonadota</taxon>
        <taxon>Alphaproteobacteria</taxon>
        <taxon>Rhodobacterales</taxon>
        <taxon>Roseobacteraceae</taxon>
        <taxon>Litoreibacter</taxon>
    </lineage>
</organism>
<dbReference type="Gene3D" id="3.40.50.1980">
    <property type="entry name" value="Nitrogenase molybdenum iron protein domain"/>
    <property type="match status" value="2"/>
</dbReference>
<evidence type="ECO:0000313" key="8">
    <source>
        <dbReference type="Proteomes" id="UP000184144"/>
    </source>
</evidence>
<dbReference type="GO" id="GO:0046872">
    <property type="term" value="F:metal ion binding"/>
    <property type="evidence" value="ECO:0007669"/>
    <property type="project" value="InterPro"/>
</dbReference>
<evidence type="ECO:0000256" key="6">
    <source>
        <dbReference type="SAM" id="SignalP"/>
    </source>
</evidence>
<keyword evidence="8" id="KW-1185">Reference proteome</keyword>
<dbReference type="STRING" id="1486859.SAMN05444273_104201"/>